<dbReference type="EMBL" id="KZ819415">
    <property type="protein sequence ID" value="PWN40516.1"/>
    <property type="molecule type" value="Genomic_DNA"/>
</dbReference>
<gene>
    <name evidence="1" type="ORF">IE81DRAFT_325518</name>
</gene>
<dbReference type="GeneID" id="37036414"/>
<dbReference type="PROSITE" id="PS51257">
    <property type="entry name" value="PROKAR_LIPOPROTEIN"/>
    <property type="match status" value="1"/>
</dbReference>
<evidence type="ECO:0000313" key="1">
    <source>
        <dbReference type="EMBL" id="PWN40516.1"/>
    </source>
</evidence>
<dbReference type="InParanoid" id="A0A316VSD6"/>
<evidence type="ECO:0000313" key="2">
    <source>
        <dbReference type="Proteomes" id="UP000245783"/>
    </source>
</evidence>
<proteinExistence type="predicted"/>
<organism evidence="1 2">
    <name type="scientific">Ceraceosorus guamensis</name>
    <dbReference type="NCBI Taxonomy" id="1522189"/>
    <lineage>
        <taxon>Eukaryota</taxon>
        <taxon>Fungi</taxon>
        <taxon>Dikarya</taxon>
        <taxon>Basidiomycota</taxon>
        <taxon>Ustilaginomycotina</taxon>
        <taxon>Exobasidiomycetes</taxon>
        <taxon>Ceraceosorales</taxon>
        <taxon>Ceraceosoraceae</taxon>
        <taxon>Ceraceosorus</taxon>
    </lineage>
</organism>
<protein>
    <submittedName>
        <fullName evidence="1">Uncharacterized protein</fullName>
    </submittedName>
</protein>
<keyword evidence="2" id="KW-1185">Reference proteome</keyword>
<accession>A0A316VSD6</accession>
<reference evidence="1 2" key="1">
    <citation type="journal article" date="2018" name="Mol. Biol. Evol.">
        <title>Broad Genomic Sampling Reveals a Smut Pathogenic Ancestry of the Fungal Clade Ustilaginomycotina.</title>
        <authorList>
            <person name="Kijpornyongpan T."/>
            <person name="Mondo S.J."/>
            <person name="Barry K."/>
            <person name="Sandor L."/>
            <person name="Lee J."/>
            <person name="Lipzen A."/>
            <person name="Pangilinan J."/>
            <person name="LaButti K."/>
            <person name="Hainaut M."/>
            <person name="Henrissat B."/>
            <person name="Grigoriev I.V."/>
            <person name="Spatafora J.W."/>
            <person name="Aime M.C."/>
        </authorList>
    </citation>
    <scope>NUCLEOTIDE SEQUENCE [LARGE SCALE GENOMIC DNA]</scope>
    <source>
        <strain evidence="1 2">MCA 4658</strain>
    </source>
</reference>
<sequence>MKLLPSHCLQIVPAPGSASACNDTLPCFEGANAYYTCDRTNPFSDKLAEVVTYVV</sequence>
<dbReference type="RefSeq" id="XP_025367676.1">
    <property type="nucleotide sequence ID" value="XM_025514544.1"/>
</dbReference>
<dbReference type="Proteomes" id="UP000245783">
    <property type="component" value="Unassembled WGS sequence"/>
</dbReference>
<name>A0A316VSD6_9BASI</name>
<dbReference type="AlphaFoldDB" id="A0A316VSD6"/>